<dbReference type="GO" id="GO:0004620">
    <property type="term" value="F:phospholipase activity"/>
    <property type="evidence" value="ECO:0007669"/>
    <property type="project" value="UniProtKB-ARBA"/>
</dbReference>
<dbReference type="CDD" id="cd00519">
    <property type="entry name" value="Lipase_3"/>
    <property type="match status" value="1"/>
</dbReference>
<keyword evidence="1" id="KW-0378">Hydrolase</keyword>
<comment type="caution">
    <text evidence="6">The sequence shown here is derived from an EMBL/GenBank/DDBJ whole genome shotgun (WGS) entry which is preliminary data.</text>
</comment>
<dbReference type="GO" id="GO:0016042">
    <property type="term" value="P:lipid catabolic process"/>
    <property type="evidence" value="ECO:0007669"/>
    <property type="project" value="UniProtKB-KW"/>
</dbReference>
<dbReference type="PANTHER" id="PTHR31403:SF7">
    <property type="entry name" value="PHOSPHOLIPASE A1-IGAMMA3, CHLOROPLASTIC"/>
    <property type="match status" value="1"/>
</dbReference>
<name>A0A7W4Z8L7_9GAMM</name>
<dbReference type="InterPro" id="IPR002921">
    <property type="entry name" value="Fungal_lipase-type"/>
</dbReference>
<proteinExistence type="predicted"/>
<dbReference type="InterPro" id="IPR029058">
    <property type="entry name" value="AB_hydrolase_fold"/>
</dbReference>
<dbReference type="SUPFAM" id="SSF53474">
    <property type="entry name" value="alpha/beta-Hydrolases"/>
    <property type="match status" value="1"/>
</dbReference>
<dbReference type="AlphaFoldDB" id="A0A7W4Z8L7"/>
<feature type="domain" description="Fungal lipase-type" evidence="5">
    <location>
        <begin position="78"/>
        <end position="217"/>
    </location>
</feature>
<gene>
    <name evidence="6" type="ORF">FHS09_001773</name>
</gene>
<evidence type="ECO:0000313" key="7">
    <source>
        <dbReference type="Proteomes" id="UP000535937"/>
    </source>
</evidence>
<dbReference type="Pfam" id="PF01764">
    <property type="entry name" value="Lipase_3"/>
    <property type="match status" value="1"/>
</dbReference>
<evidence type="ECO:0000256" key="4">
    <source>
        <dbReference type="ARBA" id="ARBA00023098"/>
    </source>
</evidence>
<protein>
    <recommendedName>
        <fullName evidence="5">Fungal lipase-type domain-containing protein</fullName>
    </recommendedName>
</protein>
<evidence type="ECO:0000256" key="3">
    <source>
        <dbReference type="ARBA" id="ARBA00022963"/>
    </source>
</evidence>
<evidence type="ECO:0000256" key="2">
    <source>
        <dbReference type="ARBA" id="ARBA00022946"/>
    </source>
</evidence>
<dbReference type="Gene3D" id="3.40.50.1820">
    <property type="entry name" value="alpha/beta hydrolase"/>
    <property type="match status" value="1"/>
</dbReference>
<reference evidence="6 7" key="1">
    <citation type="submission" date="2020-08" db="EMBL/GenBank/DDBJ databases">
        <title>Genomic Encyclopedia of Type Strains, Phase III (KMG-III): the genomes of soil and plant-associated and newly described type strains.</title>
        <authorList>
            <person name="Whitman W."/>
        </authorList>
    </citation>
    <scope>NUCLEOTIDE SEQUENCE [LARGE SCALE GENOMIC DNA]</scope>
    <source>
        <strain evidence="6 7">CECT 8799</strain>
    </source>
</reference>
<keyword evidence="4" id="KW-0443">Lipid metabolism</keyword>
<dbReference type="PANTHER" id="PTHR31403">
    <property type="entry name" value="PHOSPHOLIPASE A1-IBETA2, CHLOROPLASTIC"/>
    <property type="match status" value="1"/>
</dbReference>
<evidence type="ECO:0000313" key="6">
    <source>
        <dbReference type="EMBL" id="MBB3060943.1"/>
    </source>
</evidence>
<sequence length="395" mass="44157">MGCLISHTDAASLASAVYEIQSDSFTPATIDRFSEKWDLSCHSNVVNGSSGTLWVIKKRTGFGVVAEGRGDFEGDILILLRGTDNKFDWATDATVGFSPSATGRFVHTGFNKCFKTILPELKQQLSVVNRRFIDLKKPIRTVHCVGHSLGGALATLTAEWLNKSKHIHYTDVKLYTFGSPRVGAHSFVKLVTEEMSKGKDIYRVYHKTDVVPMVPLWPFYHLPESHGAYCLKSPGTMPSGEYHKMKNYIASVSKASSWETMCELEPEVTQSAIEQWLSSDGPLSFTMNTMNMINKAIAYVVKKVLKVAGISLQFGMASGITLLDMLAYVLKKGFDFSKDMSSWVYKLIKRIMIALGMKIKKDVDLTTSFIRHIFKLLKDKVDRLVEVAVQSIFDH</sequence>
<keyword evidence="7" id="KW-1185">Reference proteome</keyword>
<dbReference type="Proteomes" id="UP000535937">
    <property type="component" value="Unassembled WGS sequence"/>
</dbReference>
<keyword evidence="2" id="KW-0809">Transit peptide</keyword>
<evidence type="ECO:0000259" key="5">
    <source>
        <dbReference type="Pfam" id="PF01764"/>
    </source>
</evidence>
<dbReference type="EMBL" id="JACHWZ010000007">
    <property type="protein sequence ID" value="MBB3060943.1"/>
    <property type="molecule type" value="Genomic_DNA"/>
</dbReference>
<dbReference type="RefSeq" id="WP_183458853.1">
    <property type="nucleotide sequence ID" value="NZ_JACHWZ010000007.1"/>
</dbReference>
<keyword evidence="3" id="KW-0442">Lipid degradation</keyword>
<organism evidence="6 7">
    <name type="scientific">Microbulbifer rhizosphaerae</name>
    <dbReference type="NCBI Taxonomy" id="1562603"/>
    <lineage>
        <taxon>Bacteria</taxon>
        <taxon>Pseudomonadati</taxon>
        <taxon>Pseudomonadota</taxon>
        <taxon>Gammaproteobacteria</taxon>
        <taxon>Cellvibrionales</taxon>
        <taxon>Microbulbiferaceae</taxon>
        <taxon>Microbulbifer</taxon>
    </lineage>
</organism>
<evidence type="ECO:0000256" key="1">
    <source>
        <dbReference type="ARBA" id="ARBA00022801"/>
    </source>
</evidence>
<accession>A0A7W4Z8L7</accession>